<sequence>MSSIIQKNTILVPVPSPSCKHLFIVLTTPEGVPPEVVMVNITTRRPTSDATVVLTPGDHPFVKHESVIAFEHAALFEVSKLENGLSNGSLTTYADVEDSLFNTIKSGLLSSPRTPKIIKDYCSSRF</sequence>
<evidence type="ECO:0000313" key="2">
    <source>
        <dbReference type="Proteomes" id="UP000323819"/>
    </source>
</evidence>
<reference evidence="1 2" key="1">
    <citation type="submission" date="2019-06" db="EMBL/GenBank/DDBJ databases">
        <title>Vibrio cholerae phylogeny based on whole-genome sequencing reveals genetic diversity and population strucutre.</title>
        <authorList>
            <person name="Zhiqiu Y."/>
            <person name="Bin L."/>
            <person name="Lingyan J."/>
        </authorList>
    </citation>
    <scope>NUCLEOTIDE SEQUENCE [LARGE SCALE GENOMIC DNA]</scope>
    <source>
        <strain evidence="1 2">N2814</strain>
    </source>
</reference>
<proteinExistence type="predicted"/>
<dbReference type="Proteomes" id="UP000323819">
    <property type="component" value="Unassembled WGS sequence"/>
</dbReference>
<name>A0ABD7SLI8_VIBCL</name>
<comment type="caution">
    <text evidence="1">The sequence shown here is derived from an EMBL/GenBank/DDBJ whole genome shotgun (WGS) entry which is preliminary data.</text>
</comment>
<dbReference type="AlphaFoldDB" id="A0ABD7SLI8"/>
<organism evidence="1 2">
    <name type="scientific">Vibrio cholerae</name>
    <dbReference type="NCBI Taxonomy" id="666"/>
    <lineage>
        <taxon>Bacteria</taxon>
        <taxon>Pseudomonadati</taxon>
        <taxon>Pseudomonadota</taxon>
        <taxon>Gammaproteobacteria</taxon>
        <taxon>Vibrionales</taxon>
        <taxon>Vibrionaceae</taxon>
        <taxon>Vibrio</taxon>
    </lineage>
</organism>
<dbReference type="EMBL" id="VSIJ01000025">
    <property type="protein sequence ID" value="TXX65735.1"/>
    <property type="molecule type" value="Genomic_DNA"/>
</dbReference>
<dbReference type="RefSeq" id="WP_148038997.1">
    <property type="nucleotide sequence ID" value="NZ_CP046738.1"/>
</dbReference>
<gene>
    <name evidence="1" type="ORF">FXF03_09735</name>
</gene>
<evidence type="ECO:0000313" key="1">
    <source>
        <dbReference type="EMBL" id="TXX65735.1"/>
    </source>
</evidence>
<accession>A0ABD7SLI8</accession>
<protein>
    <submittedName>
        <fullName evidence="1">Uncharacterized protein</fullName>
    </submittedName>
</protein>